<dbReference type="EMBL" id="JACHVA010000101">
    <property type="protein sequence ID" value="MBC2602635.1"/>
    <property type="molecule type" value="Genomic_DNA"/>
</dbReference>
<evidence type="ECO:0000313" key="2">
    <source>
        <dbReference type="EMBL" id="MBC2602635.1"/>
    </source>
</evidence>
<evidence type="ECO:0000259" key="1">
    <source>
        <dbReference type="Pfam" id="PF01261"/>
    </source>
</evidence>
<reference evidence="2 3" key="1">
    <citation type="submission" date="2020-07" db="EMBL/GenBank/DDBJ databases">
        <authorList>
            <person name="Feng X."/>
        </authorList>
    </citation>
    <scope>NUCLEOTIDE SEQUENCE [LARGE SCALE GENOMIC DNA]</scope>
    <source>
        <strain evidence="2 3">JCM14086</strain>
    </source>
</reference>
<dbReference type="InterPro" id="IPR050312">
    <property type="entry name" value="IolE/XylAMocC-like"/>
</dbReference>
<dbReference type="GO" id="GO:0016853">
    <property type="term" value="F:isomerase activity"/>
    <property type="evidence" value="ECO:0007669"/>
    <property type="project" value="UniProtKB-KW"/>
</dbReference>
<feature type="domain" description="Xylose isomerase-like TIM barrel" evidence="1">
    <location>
        <begin position="64"/>
        <end position="263"/>
    </location>
</feature>
<keyword evidence="3" id="KW-1185">Reference proteome</keyword>
<dbReference type="Pfam" id="PF01261">
    <property type="entry name" value="AP_endonuc_2"/>
    <property type="match status" value="1"/>
</dbReference>
<dbReference type="RefSeq" id="WP_185693301.1">
    <property type="nucleotide sequence ID" value="NZ_JACHVA010000101.1"/>
</dbReference>
<name>A0A7X1AZ39_9BACT</name>
<evidence type="ECO:0000313" key="3">
    <source>
        <dbReference type="Proteomes" id="UP000525652"/>
    </source>
</evidence>
<keyword evidence="2" id="KW-0413">Isomerase</keyword>
<protein>
    <submittedName>
        <fullName evidence="2">Sugar phosphate isomerase/epimerase</fullName>
    </submittedName>
</protein>
<organism evidence="2 3">
    <name type="scientific">Puniceicoccus vermicola</name>
    <dbReference type="NCBI Taxonomy" id="388746"/>
    <lineage>
        <taxon>Bacteria</taxon>
        <taxon>Pseudomonadati</taxon>
        <taxon>Verrucomicrobiota</taxon>
        <taxon>Opitutia</taxon>
        <taxon>Puniceicoccales</taxon>
        <taxon>Puniceicoccaceae</taxon>
        <taxon>Puniceicoccus</taxon>
    </lineage>
</organism>
<sequence>MNWSFSTLGCPHRTLQEAFALARRYNLSSLEIRALNGNVNLRDNLIEIFGSPRSACGLAQSLPLPICSLDSSVRVIGPSQEDWTELEALAPWADALNVPSIRVFDGRPRLGDLQETHLQQVRDFFVWWNQKRDDHGWKVDVIVETHDILLTTEAIKRFQSILETPAKILWDTHHTWSKGEEDPQSTWQSIAPWVAHIHVKDRRKGSNPGEPETFALPGEGNFPFATLIPELEAYNFSGPVSLEWEKFWKPELPELSEALEACRRMNWWGSPPNPSAS</sequence>
<accession>A0A7X1AZ39</accession>
<dbReference type="InterPro" id="IPR013022">
    <property type="entry name" value="Xyl_isomerase-like_TIM-brl"/>
</dbReference>
<dbReference type="InterPro" id="IPR036237">
    <property type="entry name" value="Xyl_isomerase-like_sf"/>
</dbReference>
<proteinExistence type="predicted"/>
<dbReference type="SUPFAM" id="SSF51658">
    <property type="entry name" value="Xylose isomerase-like"/>
    <property type="match status" value="1"/>
</dbReference>
<dbReference type="Proteomes" id="UP000525652">
    <property type="component" value="Unassembled WGS sequence"/>
</dbReference>
<dbReference type="AlphaFoldDB" id="A0A7X1AZ39"/>
<gene>
    <name evidence="2" type="ORF">H5P30_12705</name>
</gene>
<comment type="caution">
    <text evidence="2">The sequence shown here is derived from an EMBL/GenBank/DDBJ whole genome shotgun (WGS) entry which is preliminary data.</text>
</comment>
<dbReference type="PANTHER" id="PTHR12110">
    <property type="entry name" value="HYDROXYPYRUVATE ISOMERASE"/>
    <property type="match status" value="1"/>
</dbReference>
<dbReference type="Gene3D" id="3.20.20.150">
    <property type="entry name" value="Divalent-metal-dependent TIM barrel enzymes"/>
    <property type="match status" value="1"/>
</dbReference>